<dbReference type="Proteomes" id="UP000077927">
    <property type="component" value="Chromosome 1"/>
</dbReference>
<feature type="region of interest" description="Disordered" evidence="3">
    <location>
        <begin position="221"/>
        <end position="246"/>
    </location>
</feature>
<protein>
    <submittedName>
        <fullName evidence="4">PspA/IM30 family protein</fullName>
    </submittedName>
</protein>
<evidence type="ECO:0000256" key="2">
    <source>
        <dbReference type="SAM" id="Coils"/>
    </source>
</evidence>
<feature type="coiled-coil region" evidence="2">
    <location>
        <begin position="113"/>
        <end position="150"/>
    </location>
</feature>
<keyword evidence="2" id="KW-0175">Coiled coil</keyword>
<proteinExistence type="inferred from homology"/>
<dbReference type="InterPro" id="IPR007157">
    <property type="entry name" value="PspA_VIPP1"/>
</dbReference>
<sequence length="246" mass="26238">MTTDRLGTRVKRLLSANVHALVSSLESRAPQAVAEQYLREFDEVIAQARNELGKHEAARYQAGKAITRINNEIERLTELTATALAKGDDAAARAGAERQIDLEDQFGALYQTLQESNERAQTAESDLLGLRAKRAEMEAALNEMIAARAAVQGMSQTESAAGSTVGARAEQLETGFNRTMASATGALGLGTGKSSADPLLLKRLEAIHKAERVSERLARLKNARTGQADAASPSSLDQLGAIDSHG</sequence>
<dbReference type="RefSeq" id="WP_021196823.1">
    <property type="nucleotide sequence ID" value="NZ_CP012605.1"/>
</dbReference>
<evidence type="ECO:0000256" key="1">
    <source>
        <dbReference type="ARBA" id="ARBA00043985"/>
    </source>
</evidence>
<name>A0AAC9BI23_9RALS</name>
<gene>
    <name evidence="4" type="ORF">ACS15_0063</name>
</gene>
<organism evidence="4 5">
    <name type="scientific">Ralstonia insidiosa</name>
    <dbReference type="NCBI Taxonomy" id="190721"/>
    <lineage>
        <taxon>Bacteria</taxon>
        <taxon>Pseudomonadati</taxon>
        <taxon>Pseudomonadota</taxon>
        <taxon>Betaproteobacteria</taxon>
        <taxon>Burkholderiales</taxon>
        <taxon>Burkholderiaceae</taxon>
        <taxon>Ralstonia</taxon>
    </lineage>
</organism>
<evidence type="ECO:0000256" key="3">
    <source>
        <dbReference type="SAM" id="MobiDB-lite"/>
    </source>
</evidence>
<dbReference type="AlphaFoldDB" id="A0AAC9BI23"/>
<dbReference type="EMBL" id="CP012605">
    <property type="protein sequence ID" value="ANH73023.1"/>
    <property type="molecule type" value="Genomic_DNA"/>
</dbReference>
<dbReference type="Pfam" id="PF04012">
    <property type="entry name" value="PspA_IM30"/>
    <property type="match status" value="1"/>
</dbReference>
<evidence type="ECO:0000313" key="4">
    <source>
        <dbReference type="EMBL" id="ANH73023.1"/>
    </source>
</evidence>
<dbReference type="KEGG" id="rin:ACS15_0063"/>
<comment type="similarity">
    <text evidence="1">Belongs to the PspA/Vipp/IM30 family.</text>
</comment>
<evidence type="ECO:0000313" key="5">
    <source>
        <dbReference type="Proteomes" id="UP000077927"/>
    </source>
</evidence>
<reference evidence="4 5" key="1">
    <citation type="submission" date="2015-09" db="EMBL/GenBank/DDBJ databases">
        <authorList>
            <person name="Xu Y."/>
            <person name="Nagy A."/>
            <person name="Liu N.T."/>
            <person name="Nou X."/>
        </authorList>
    </citation>
    <scope>NUCLEOTIDE SEQUENCE [LARGE SCALE GENOMIC DNA]</scope>
    <source>
        <strain evidence="4 5">FC1138</strain>
    </source>
</reference>
<accession>A0AAC9BI23</accession>